<evidence type="ECO:0000313" key="3">
    <source>
        <dbReference type="Proteomes" id="UP000002051"/>
    </source>
</evidence>
<proteinExistence type="predicted"/>
<dbReference type="AlphaFoldDB" id="A0A072V4U1"/>
<organism evidence="1 3">
    <name type="scientific">Medicago truncatula</name>
    <name type="common">Barrel medic</name>
    <name type="synonym">Medicago tribuloides</name>
    <dbReference type="NCBI Taxonomy" id="3880"/>
    <lineage>
        <taxon>Eukaryota</taxon>
        <taxon>Viridiplantae</taxon>
        <taxon>Streptophyta</taxon>
        <taxon>Embryophyta</taxon>
        <taxon>Tracheophyta</taxon>
        <taxon>Spermatophyta</taxon>
        <taxon>Magnoliopsida</taxon>
        <taxon>eudicotyledons</taxon>
        <taxon>Gunneridae</taxon>
        <taxon>Pentapetalae</taxon>
        <taxon>rosids</taxon>
        <taxon>fabids</taxon>
        <taxon>Fabales</taxon>
        <taxon>Fabaceae</taxon>
        <taxon>Papilionoideae</taxon>
        <taxon>50 kb inversion clade</taxon>
        <taxon>NPAAA clade</taxon>
        <taxon>Hologalegina</taxon>
        <taxon>IRL clade</taxon>
        <taxon>Trifolieae</taxon>
        <taxon>Medicago</taxon>
    </lineage>
</organism>
<accession>A0A072V4U1</accession>
<sequence length="55" mass="6348">MECFYMKSYIYIASEAPLQFLCFKGTKEKGALCIPSCNKSANCKMEFVRRHLGFI</sequence>
<evidence type="ECO:0000313" key="2">
    <source>
        <dbReference type="EnsemblPlants" id="KEH33210"/>
    </source>
</evidence>
<dbReference type="HOGENOM" id="CLU_3035360_0_0_1"/>
<name>A0A072V4U1_MEDTR</name>
<dbReference type="Proteomes" id="UP000002051">
    <property type="component" value="Chromosome 3"/>
</dbReference>
<keyword evidence="3" id="KW-1185">Reference proteome</keyword>
<dbReference type="EnsemblPlants" id="KEH33210">
    <property type="protein sequence ID" value="KEH33210"/>
    <property type="gene ID" value="MTR_3g028195"/>
</dbReference>
<evidence type="ECO:0000313" key="1">
    <source>
        <dbReference type="EMBL" id="KEH33210.1"/>
    </source>
</evidence>
<gene>
    <name evidence="1" type="ordered locus">MTR_3g028195</name>
</gene>
<reference evidence="2" key="3">
    <citation type="submission" date="2015-04" db="UniProtKB">
        <authorList>
            <consortium name="EnsemblPlants"/>
        </authorList>
    </citation>
    <scope>IDENTIFICATION</scope>
    <source>
        <strain evidence="2">cv. Jemalong A17</strain>
    </source>
</reference>
<reference evidence="1 3" key="2">
    <citation type="journal article" date="2014" name="BMC Genomics">
        <title>An improved genome release (version Mt4.0) for the model legume Medicago truncatula.</title>
        <authorList>
            <person name="Tang H."/>
            <person name="Krishnakumar V."/>
            <person name="Bidwell S."/>
            <person name="Rosen B."/>
            <person name="Chan A."/>
            <person name="Zhou S."/>
            <person name="Gentzbittel L."/>
            <person name="Childs K.L."/>
            <person name="Yandell M."/>
            <person name="Gundlach H."/>
            <person name="Mayer K.F."/>
            <person name="Schwartz D.C."/>
            <person name="Town C.D."/>
        </authorList>
    </citation>
    <scope>GENOME REANNOTATION</scope>
    <source>
        <strain evidence="1">A17</strain>
        <strain evidence="2 3">cv. Jemalong A17</strain>
    </source>
</reference>
<reference evidence="1 3" key="1">
    <citation type="journal article" date="2011" name="Nature">
        <title>The Medicago genome provides insight into the evolution of rhizobial symbioses.</title>
        <authorList>
            <person name="Young N.D."/>
            <person name="Debelle F."/>
            <person name="Oldroyd G.E."/>
            <person name="Geurts R."/>
            <person name="Cannon S.B."/>
            <person name="Udvardi M.K."/>
            <person name="Benedito V.A."/>
            <person name="Mayer K.F."/>
            <person name="Gouzy J."/>
            <person name="Schoof H."/>
            <person name="Van de Peer Y."/>
            <person name="Proost S."/>
            <person name="Cook D.R."/>
            <person name="Meyers B.C."/>
            <person name="Spannagl M."/>
            <person name="Cheung F."/>
            <person name="De Mita S."/>
            <person name="Krishnakumar V."/>
            <person name="Gundlach H."/>
            <person name="Zhou S."/>
            <person name="Mudge J."/>
            <person name="Bharti A.K."/>
            <person name="Murray J.D."/>
            <person name="Naoumkina M.A."/>
            <person name="Rosen B."/>
            <person name="Silverstein K.A."/>
            <person name="Tang H."/>
            <person name="Rombauts S."/>
            <person name="Zhao P.X."/>
            <person name="Zhou P."/>
            <person name="Barbe V."/>
            <person name="Bardou P."/>
            <person name="Bechner M."/>
            <person name="Bellec A."/>
            <person name="Berger A."/>
            <person name="Berges H."/>
            <person name="Bidwell S."/>
            <person name="Bisseling T."/>
            <person name="Choisne N."/>
            <person name="Couloux A."/>
            <person name="Denny R."/>
            <person name="Deshpande S."/>
            <person name="Dai X."/>
            <person name="Doyle J.J."/>
            <person name="Dudez A.M."/>
            <person name="Farmer A.D."/>
            <person name="Fouteau S."/>
            <person name="Franken C."/>
            <person name="Gibelin C."/>
            <person name="Gish J."/>
            <person name="Goldstein S."/>
            <person name="Gonzalez A.J."/>
            <person name="Green P.J."/>
            <person name="Hallab A."/>
            <person name="Hartog M."/>
            <person name="Hua A."/>
            <person name="Humphray S.J."/>
            <person name="Jeong D.H."/>
            <person name="Jing Y."/>
            <person name="Jocker A."/>
            <person name="Kenton S.M."/>
            <person name="Kim D.J."/>
            <person name="Klee K."/>
            <person name="Lai H."/>
            <person name="Lang C."/>
            <person name="Lin S."/>
            <person name="Macmil S.L."/>
            <person name="Magdelenat G."/>
            <person name="Matthews L."/>
            <person name="McCorrison J."/>
            <person name="Monaghan E.L."/>
            <person name="Mun J.H."/>
            <person name="Najar F.Z."/>
            <person name="Nicholson C."/>
            <person name="Noirot C."/>
            <person name="O'Bleness M."/>
            <person name="Paule C.R."/>
            <person name="Poulain J."/>
            <person name="Prion F."/>
            <person name="Qin B."/>
            <person name="Qu C."/>
            <person name="Retzel E.F."/>
            <person name="Riddle C."/>
            <person name="Sallet E."/>
            <person name="Samain S."/>
            <person name="Samson N."/>
            <person name="Sanders I."/>
            <person name="Saurat O."/>
            <person name="Scarpelli C."/>
            <person name="Schiex T."/>
            <person name="Segurens B."/>
            <person name="Severin A.J."/>
            <person name="Sherrier D.J."/>
            <person name="Shi R."/>
            <person name="Sims S."/>
            <person name="Singer S.R."/>
            <person name="Sinharoy S."/>
            <person name="Sterck L."/>
            <person name="Viollet A."/>
            <person name="Wang B.B."/>
            <person name="Wang K."/>
            <person name="Wang M."/>
            <person name="Wang X."/>
            <person name="Warfsmann J."/>
            <person name="Weissenbach J."/>
            <person name="White D.D."/>
            <person name="White J.D."/>
            <person name="Wiley G.B."/>
            <person name="Wincker P."/>
            <person name="Xing Y."/>
            <person name="Yang L."/>
            <person name="Yao Z."/>
            <person name="Ying F."/>
            <person name="Zhai J."/>
            <person name="Zhou L."/>
            <person name="Zuber A."/>
            <person name="Denarie J."/>
            <person name="Dixon R.A."/>
            <person name="May G.D."/>
            <person name="Schwartz D.C."/>
            <person name="Rogers J."/>
            <person name="Quetier F."/>
            <person name="Town C.D."/>
            <person name="Roe B.A."/>
        </authorList>
    </citation>
    <scope>NUCLEOTIDE SEQUENCE [LARGE SCALE GENOMIC DNA]</scope>
    <source>
        <strain evidence="1">A17</strain>
        <strain evidence="2 3">cv. Jemalong A17</strain>
    </source>
</reference>
<protein>
    <submittedName>
        <fullName evidence="1 2">Uncharacterized protein</fullName>
    </submittedName>
</protein>
<dbReference type="EMBL" id="CM001219">
    <property type="protein sequence ID" value="KEH33210.1"/>
    <property type="molecule type" value="Genomic_DNA"/>
</dbReference>